<dbReference type="VEuPathDB" id="TriTrypDB:ADEAN_000858900"/>
<reference evidence="7 8" key="1">
    <citation type="submission" date="2020-08" db="EMBL/GenBank/DDBJ databases">
        <authorList>
            <person name="Newling K."/>
            <person name="Davey J."/>
            <person name="Forrester S."/>
        </authorList>
    </citation>
    <scope>NUCLEOTIDE SEQUENCE [LARGE SCALE GENOMIC DNA]</scope>
    <source>
        <strain evidence="8">Crithidia deanei Carvalho (ATCC PRA-265)</strain>
    </source>
</reference>
<dbReference type="AlphaFoldDB" id="A0A7G2CMJ8"/>
<proteinExistence type="predicted"/>
<keyword evidence="2" id="KW-0690">Ribosome biogenesis</keyword>
<keyword evidence="4" id="KW-0694">RNA-binding</keyword>
<evidence type="ECO:0000313" key="8">
    <source>
        <dbReference type="Proteomes" id="UP000515908"/>
    </source>
</evidence>
<comment type="subcellular location">
    <subcellularLocation>
        <location evidence="1">Nucleus</location>
    </subcellularLocation>
</comment>
<sequence length="168" mass="18586">MAEHSIPLDAQTSLYTSDGRYFGAIVALIGPVQEPYYVVYTKKTADGNVEQEDKEEKDEAVVGTELYYRVSSTVSILFAPQALCEAGGGTDASYINDEELPEHVRPDFSDDEKEKQWKRRNKAARPGGESVSSEESLEDIEWSHIRLEEEGTAVPGVAVPSWVADSKK</sequence>
<dbReference type="GO" id="GO:0005634">
    <property type="term" value="C:nucleus"/>
    <property type="evidence" value="ECO:0007669"/>
    <property type="project" value="UniProtKB-SubCell"/>
</dbReference>
<dbReference type="Gene3D" id="2.40.10.230">
    <property type="entry name" value="Probable tRNA pseudouridine synthase domain"/>
    <property type="match status" value="1"/>
</dbReference>
<evidence type="ECO:0000313" key="7">
    <source>
        <dbReference type="EMBL" id="CAD2221058.1"/>
    </source>
</evidence>
<dbReference type="InterPro" id="IPR040309">
    <property type="entry name" value="Naf1"/>
</dbReference>
<dbReference type="GO" id="GO:0006364">
    <property type="term" value="P:rRNA processing"/>
    <property type="evidence" value="ECO:0007669"/>
    <property type="project" value="UniProtKB-KW"/>
</dbReference>
<evidence type="ECO:0000256" key="6">
    <source>
        <dbReference type="SAM" id="MobiDB-lite"/>
    </source>
</evidence>
<dbReference type="GO" id="GO:0003723">
    <property type="term" value="F:RNA binding"/>
    <property type="evidence" value="ECO:0007669"/>
    <property type="project" value="UniProtKB-KW"/>
</dbReference>
<evidence type="ECO:0000256" key="2">
    <source>
        <dbReference type="ARBA" id="ARBA00022517"/>
    </source>
</evidence>
<dbReference type="GO" id="GO:0000493">
    <property type="term" value="P:box H/ACA snoRNP assembly"/>
    <property type="evidence" value="ECO:0007669"/>
    <property type="project" value="InterPro"/>
</dbReference>
<organism evidence="7 8">
    <name type="scientific">Angomonas deanei</name>
    <dbReference type="NCBI Taxonomy" id="59799"/>
    <lineage>
        <taxon>Eukaryota</taxon>
        <taxon>Discoba</taxon>
        <taxon>Euglenozoa</taxon>
        <taxon>Kinetoplastea</taxon>
        <taxon>Metakinetoplastina</taxon>
        <taxon>Trypanosomatida</taxon>
        <taxon>Trypanosomatidae</taxon>
        <taxon>Strigomonadinae</taxon>
        <taxon>Angomonas</taxon>
    </lineage>
</organism>
<evidence type="ECO:0000256" key="4">
    <source>
        <dbReference type="ARBA" id="ARBA00022884"/>
    </source>
</evidence>
<protein>
    <submittedName>
        <fullName evidence="7">Gar1/Naf1 RNA binding region containing protein, putative</fullName>
    </submittedName>
</protein>
<feature type="compositionally biased region" description="Basic and acidic residues" evidence="6">
    <location>
        <begin position="101"/>
        <end position="115"/>
    </location>
</feature>
<dbReference type="InterPro" id="IPR038664">
    <property type="entry name" value="Gar1/Naf1_Cbf5-bd_sf"/>
</dbReference>
<keyword evidence="8" id="KW-1185">Reference proteome</keyword>
<dbReference type="PANTHER" id="PTHR31633">
    <property type="entry name" value="H/ACA RIBONUCLEOPROTEIN COMPLEX NON-CORE SUBUNIT NAF1"/>
    <property type="match status" value="1"/>
</dbReference>
<dbReference type="PANTHER" id="PTHR31633:SF1">
    <property type="entry name" value="H_ACA RIBONUCLEOPROTEIN COMPLEX NON-CORE SUBUNIT NAF1"/>
    <property type="match status" value="1"/>
</dbReference>
<evidence type="ECO:0000256" key="1">
    <source>
        <dbReference type="ARBA" id="ARBA00004123"/>
    </source>
</evidence>
<feature type="region of interest" description="Disordered" evidence="6">
    <location>
        <begin position="89"/>
        <end position="138"/>
    </location>
</feature>
<dbReference type="GO" id="GO:0005732">
    <property type="term" value="C:sno(s)RNA-containing ribonucleoprotein complex"/>
    <property type="evidence" value="ECO:0007669"/>
    <property type="project" value="InterPro"/>
</dbReference>
<dbReference type="Proteomes" id="UP000515908">
    <property type="component" value="Chromosome 19"/>
</dbReference>
<keyword evidence="3" id="KW-0698">rRNA processing</keyword>
<gene>
    <name evidence="7" type="ORF">ADEAN_000858900</name>
</gene>
<dbReference type="EMBL" id="LR877163">
    <property type="protein sequence ID" value="CAD2221058.1"/>
    <property type="molecule type" value="Genomic_DNA"/>
</dbReference>
<name>A0A7G2CMJ8_9TRYP</name>
<accession>A0A7G2CMJ8</accession>
<evidence type="ECO:0000256" key="3">
    <source>
        <dbReference type="ARBA" id="ARBA00022552"/>
    </source>
</evidence>
<evidence type="ECO:0000256" key="5">
    <source>
        <dbReference type="ARBA" id="ARBA00023242"/>
    </source>
</evidence>
<keyword evidence="5" id="KW-0539">Nucleus</keyword>